<accession>A0A0B7GWZ0</accession>
<dbReference type="Gene3D" id="3.80.10.10">
    <property type="entry name" value="Ribonuclease Inhibitor"/>
    <property type="match status" value="1"/>
</dbReference>
<dbReference type="PANTHER" id="PTHR45661:SF3">
    <property type="entry name" value="IG-LIKE DOMAIN-CONTAINING PROTEIN"/>
    <property type="match status" value="1"/>
</dbReference>
<dbReference type="SUPFAM" id="SSF52058">
    <property type="entry name" value="L domain-like"/>
    <property type="match status" value="1"/>
</dbReference>
<evidence type="ECO:0000313" key="4">
    <source>
        <dbReference type="Proteomes" id="UP000042527"/>
    </source>
</evidence>
<protein>
    <submittedName>
        <fullName evidence="3">Leucine-rich repeat domain-containing protein</fullName>
    </submittedName>
</protein>
<sequence length="243" mass="26181">MIKKAAVIAMTVFLLLGGSFGFAQKSSTDGNFETDGKGLITGYKGTPPVKLVIPDKIGKEKIIGIGKNAFRGAESIQELKLPKTLVLIDNYAFILCRNIKSLDLSRCGKLEKIGDGAFSDCNGIGMLALPANLAEMGEEVFAYCESIPDINLSKCTELKTIAIRAFFGCTNAIITLPKSIEAIGEDAFGNEMYMDSSNNAEDSESNSEGKVYNYTCKEVRVPKAKVSLVTEEPCNFGGKVTPY</sequence>
<gene>
    <name evidence="3" type="ORF">FUT82_16290</name>
    <name evidence="2" type="ORF">TPHV1_60011</name>
</gene>
<dbReference type="Proteomes" id="UP000042527">
    <property type="component" value="Unassembled WGS sequence"/>
</dbReference>
<reference evidence="2" key="1">
    <citation type="submission" date="2015-01" db="EMBL/GenBank/DDBJ databases">
        <authorList>
            <person name="Xiang T."/>
            <person name="Song Y."/>
            <person name="Huang L."/>
            <person name="Wang B."/>
            <person name="Wu P."/>
        </authorList>
    </citation>
    <scope>NUCLEOTIDE SEQUENCE [LARGE SCALE GENOMIC DNA]</scope>
    <source>
        <strain evidence="2">V1</strain>
    </source>
</reference>
<reference evidence="4" key="2">
    <citation type="submission" date="2015-01" db="EMBL/GenBank/DDBJ databases">
        <authorList>
            <person name="Manzoor Shahid"/>
            <person name="Zubair Saima"/>
        </authorList>
    </citation>
    <scope>NUCLEOTIDE SEQUENCE [LARGE SCALE GENOMIC DNA]</scope>
    <source>
        <strain evidence="4">V1</strain>
    </source>
</reference>
<dbReference type="Pfam" id="PF13306">
    <property type="entry name" value="LRR_5"/>
    <property type="match status" value="1"/>
</dbReference>
<feature type="signal peptide" evidence="1">
    <location>
        <begin position="1"/>
        <end position="23"/>
    </location>
</feature>
<evidence type="ECO:0000313" key="5">
    <source>
        <dbReference type="Proteomes" id="UP000323594"/>
    </source>
</evidence>
<name>A0A0B7GWZ0_TREPH</name>
<evidence type="ECO:0000256" key="1">
    <source>
        <dbReference type="SAM" id="SignalP"/>
    </source>
</evidence>
<dbReference type="OrthoDB" id="1385830at2"/>
<dbReference type="InterPro" id="IPR032675">
    <property type="entry name" value="LRR_dom_sf"/>
</dbReference>
<dbReference type="EMBL" id="CP042817">
    <property type="protein sequence ID" value="QEJ99391.1"/>
    <property type="molecule type" value="Genomic_DNA"/>
</dbReference>
<dbReference type="Proteomes" id="UP000323594">
    <property type="component" value="Chromosome"/>
</dbReference>
<dbReference type="AlphaFoldDB" id="A0A0B7GWZ0"/>
<dbReference type="RefSeq" id="WP_002700657.1">
    <property type="nucleotide sequence ID" value="NZ_CP031394.1"/>
</dbReference>
<evidence type="ECO:0000313" key="2">
    <source>
        <dbReference type="EMBL" id="CEM63023.1"/>
    </source>
</evidence>
<feature type="chain" id="PRO_5041521805" evidence="1">
    <location>
        <begin position="24"/>
        <end position="243"/>
    </location>
</feature>
<proteinExistence type="predicted"/>
<reference evidence="3 5" key="3">
    <citation type="submission" date="2019-08" db="EMBL/GenBank/DDBJ databases">
        <authorList>
            <person name="Kuhnert P."/>
        </authorList>
    </citation>
    <scope>NUCLEOTIDE SEQUENCE [LARGE SCALE GENOMIC DNA]</scope>
    <source>
        <strain evidence="3 5">B36.5</strain>
    </source>
</reference>
<keyword evidence="1" id="KW-0732">Signal</keyword>
<dbReference type="EMBL" id="CDNC01000048">
    <property type="protein sequence ID" value="CEM63023.1"/>
    <property type="molecule type" value="Genomic_DNA"/>
</dbReference>
<dbReference type="InterPro" id="IPR053139">
    <property type="entry name" value="Surface_bspA-like"/>
</dbReference>
<organism evidence="2 4">
    <name type="scientific">Treponema phagedenis</name>
    <dbReference type="NCBI Taxonomy" id="162"/>
    <lineage>
        <taxon>Bacteria</taxon>
        <taxon>Pseudomonadati</taxon>
        <taxon>Spirochaetota</taxon>
        <taxon>Spirochaetia</taxon>
        <taxon>Spirochaetales</taxon>
        <taxon>Treponemataceae</taxon>
        <taxon>Treponema</taxon>
    </lineage>
</organism>
<keyword evidence="4" id="KW-1185">Reference proteome</keyword>
<dbReference type="InterPro" id="IPR026906">
    <property type="entry name" value="LRR_5"/>
</dbReference>
<dbReference type="PANTHER" id="PTHR45661">
    <property type="entry name" value="SURFACE ANTIGEN"/>
    <property type="match status" value="1"/>
</dbReference>
<evidence type="ECO:0000313" key="3">
    <source>
        <dbReference type="EMBL" id="QEJ99391.1"/>
    </source>
</evidence>